<dbReference type="InterPro" id="IPR016181">
    <property type="entry name" value="Acyl_CoA_acyltransferase"/>
</dbReference>
<feature type="compositionally biased region" description="Low complexity" evidence="1">
    <location>
        <begin position="461"/>
        <end position="472"/>
    </location>
</feature>
<proteinExistence type="predicted"/>
<dbReference type="Gene3D" id="3.40.630.30">
    <property type="match status" value="1"/>
</dbReference>
<feature type="compositionally biased region" description="Low complexity" evidence="1">
    <location>
        <begin position="401"/>
        <end position="412"/>
    </location>
</feature>
<dbReference type="GO" id="GO:0016747">
    <property type="term" value="F:acyltransferase activity, transferring groups other than amino-acyl groups"/>
    <property type="evidence" value="ECO:0007669"/>
    <property type="project" value="InterPro"/>
</dbReference>
<dbReference type="Pfam" id="PF13302">
    <property type="entry name" value="Acetyltransf_3"/>
    <property type="match status" value="1"/>
</dbReference>
<reference evidence="3" key="1">
    <citation type="submission" date="2022-08" db="EMBL/GenBank/DDBJ databases">
        <authorList>
            <consortium name="DOE Joint Genome Institute"/>
            <person name="Min B."/>
            <person name="Riley R."/>
            <person name="Sierra-Patev S."/>
            <person name="Naranjo-Ortiz M."/>
            <person name="Looney B."/>
            <person name="Konkel Z."/>
            <person name="Slot J.C."/>
            <person name="Sakamoto Y."/>
            <person name="Steenwyk J.L."/>
            <person name="Rokas A."/>
            <person name="Carro J."/>
            <person name="Camarero S."/>
            <person name="Ferreira P."/>
            <person name="Molpeceres G."/>
            <person name="Ruiz-Duenas F.J."/>
            <person name="Serrano A."/>
            <person name="Henrissat B."/>
            <person name="Drula E."/>
            <person name="Hughes K.W."/>
            <person name="Mata J.L."/>
            <person name="Ishikawa N.K."/>
            <person name="Vargas-Isla R."/>
            <person name="Ushijima S."/>
            <person name="Smith C.A."/>
            <person name="Ahrendt S."/>
            <person name="Andreopoulos W."/>
            <person name="He G."/>
            <person name="Labutti K."/>
            <person name="Lipzen A."/>
            <person name="Ng V."/>
            <person name="Sandor L."/>
            <person name="Barry K."/>
            <person name="Martinez A.T."/>
            <person name="Xiao Y."/>
            <person name="Gibbons J.G."/>
            <person name="Terashima K."/>
            <person name="Hibbett D.S."/>
            <person name="Grigoriev I.V."/>
        </authorList>
    </citation>
    <scope>NUCLEOTIDE SEQUENCE</scope>
    <source>
        <strain evidence="3">TFB7829</strain>
    </source>
</reference>
<dbReference type="SUPFAM" id="SSF55729">
    <property type="entry name" value="Acyl-CoA N-acyltransferases (Nat)"/>
    <property type="match status" value="1"/>
</dbReference>
<dbReference type="CDD" id="cd04301">
    <property type="entry name" value="NAT_SF"/>
    <property type="match status" value="1"/>
</dbReference>
<gene>
    <name evidence="3" type="ORF">F5890DRAFT_1023306</name>
</gene>
<sequence length="481" mass="54126">MNSRLTSERLVVVGGEDTINHLNSLAVDSLYEELQLCTVDAGFPQEDVSSFACRTHYFGIIFHKNESKNEELELCSPPKEDSLIEEPGKHSLDIGPPASWTNMNDVLENNGTQEDTELGMVVGIMYLISSQAPPYPPGSIGELSFGIIISQDHRGKGYAKEALRLILDEAFMTMNCHRIQVCLLDTYAKDRAMRLFMGMRFVHEGRRRRAFFSILEQEWKDTTCLAILDTEWLIRSKYLIESPPATLWDELLSRHNQEREELLRWEEAQSQSWPAMLKRTSSTETVRANQYLSDTSDDTFESAVSSDADSSYEESLDLSNKLTTQPLNKGKGRVKRSIISPDFRAPFNPFFSDSEESDEFSTSKKPRFHYLSSHEDFNHDDPSGFLPKPVSSLPLPPPPSGAASSSFVAGFVTERSRDSSLSEWEDEINAGADDPDGYASSTPSSHWSDLLEPRELASPTYSYPEMSDSPSESSEDDYRAL</sequence>
<feature type="domain" description="N-acetyltransferase" evidence="2">
    <location>
        <begin position="136"/>
        <end position="182"/>
    </location>
</feature>
<accession>A0AA38Q255</accession>
<name>A0AA38Q255_9AGAR</name>
<dbReference type="InterPro" id="IPR000182">
    <property type="entry name" value="GNAT_dom"/>
</dbReference>
<evidence type="ECO:0000313" key="4">
    <source>
        <dbReference type="Proteomes" id="UP001163850"/>
    </source>
</evidence>
<dbReference type="Proteomes" id="UP001163850">
    <property type="component" value="Unassembled WGS sequence"/>
</dbReference>
<feature type="compositionally biased region" description="Acidic residues" evidence="1">
    <location>
        <begin position="423"/>
        <end position="436"/>
    </location>
</feature>
<evidence type="ECO:0000259" key="2">
    <source>
        <dbReference type="Pfam" id="PF13302"/>
    </source>
</evidence>
<dbReference type="EMBL" id="MU801946">
    <property type="protein sequence ID" value="KAJ3986159.1"/>
    <property type="molecule type" value="Genomic_DNA"/>
</dbReference>
<evidence type="ECO:0000256" key="1">
    <source>
        <dbReference type="SAM" id="MobiDB-lite"/>
    </source>
</evidence>
<evidence type="ECO:0000313" key="3">
    <source>
        <dbReference type="EMBL" id="KAJ3986159.1"/>
    </source>
</evidence>
<dbReference type="AlphaFoldDB" id="A0AA38Q255"/>
<protein>
    <recommendedName>
        <fullName evidence="2">N-acetyltransferase domain-containing protein</fullName>
    </recommendedName>
</protein>
<feature type="region of interest" description="Disordered" evidence="1">
    <location>
        <begin position="379"/>
        <end position="481"/>
    </location>
</feature>
<comment type="caution">
    <text evidence="3">The sequence shown here is derived from an EMBL/GenBank/DDBJ whole genome shotgun (WGS) entry which is preliminary data.</text>
</comment>
<organism evidence="3 4">
    <name type="scientific">Lentinula detonsa</name>
    <dbReference type="NCBI Taxonomy" id="2804962"/>
    <lineage>
        <taxon>Eukaryota</taxon>
        <taxon>Fungi</taxon>
        <taxon>Dikarya</taxon>
        <taxon>Basidiomycota</taxon>
        <taxon>Agaricomycotina</taxon>
        <taxon>Agaricomycetes</taxon>
        <taxon>Agaricomycetidae</taxon>
        <taxon>Agaricales</taxon>
        <taxon>Marasmiineae</taxon>
        <taxon>Omphalotaceae</taxon>
        <taxon>Lentinula</taxon>
    </lineage>
</organism>